<evidence type="ECO:0000256" key="7">
    <source>
        <dbReference type="ARBA" id="ARBA00023065"/>
    </source>
</evidence>
<keyword evidence="6 13" id="KW-1133">Transmembrane helix</keyword>
<evidence type="ECO:0000259" key="14">
    <source>
        <dbReference type="SMART" id="SM00918"/>
    </source>
</evidence>
<dbReference type="Gene3D" id="1.10.287.70">
    <property type="match status" value="1"/>
</dbReference>
<keyword evidence="8 13" id="KW-0472">Membrane</keyword>
<comment type="subcellular location">
    <subcellularLocation>
        <location evidence="1">Cell membrane</location>
        <topology evidence="1">Multi-pass membrane protein</topology>
    </subcellularLocation>
</comment>
<evidence type="ECO:0000256" key="3">
    <source>
        <dbReference type="ARBA" id="ARBA00022448"/>
    </source>
</evidence>
<evidence type="ECO:0000313" key="16">
    <source>
        <dbReference type="Proteomes" id="UP000499080"/>
    </source>
</evidence>
<dbReference type="Pfam" id="PF00060">
    <property type="entry name" value="Lig_chan"/>
    <property type="match status" value="1"/>
</dbReference>
<dbReference type="Gene3D" id="3.40.190.10">
    <property type="entry name" value="Periplasmic binding protein-like II"/>
    <property type="match status" value="1"/>
</dbReference>
<comment type="caution">
    <text evidence="15">The sequence shown here is derived from an EMBL/GenBank/DDBJ whole genome shotgun (WGS) entry which is preliminary data.</text>
</comment>
<keyword evidence="10" id="KW-0325">Glycoprotein</keyword>
<dbReference type="GO" id="GO:0050906">
    <property type="term" value="P:detection of stimulus involved in sensory perception"/>
    <property type="evidence" value="ECO:0007669"/>
    <property type="project" value="UniProtKB-ARBA"/>
</dbReference>
<proteinExistence type="inferred from homology"/>
<keyword evidence="3" id="KW-0813">Transport</keyword>
<gene>
    <name evidence="15" type="ORF">AVEN_207451_1</name>
</gene>
<feature type="domain" description="Ionotropic glutamate receptor L-glutamate and glycine-binding" evidence="14">
    <location>
        <begin position="24"/>
        <end position="83"/>
    </location>
</feature>
<dbReference type="SUPFAM" id="SSF53850">
    <property type="entry name" value="Periplasmic binding protein-like II"/>
    <property type="match status" value="1"/>
</dbReference>
<dbReference type="PANTHER" id="PTHR42643:SF24">
    <property type="entry name" value="IONOTROPIC RECEPTOR 60A"/>
    <property type="match status" value="1"/>
</dbReference>
<dbReference type="GO" id="GO:0015276">
    <property type="term" value="F:ligand-gated monoatomic ion channel activity"/>
    <property type="evidence" value="ECO:0007669"/>
    <property type="project" value="InterPro"/>
</dbReference>
<dbReference type="AlphaFoldDB" id="A0A4Y2EA89"/>
<feature type="transmembrane region" description="Helical" evidence="13">
    <location>
        <begin position="382"/>
        <end position="402"/>
    </location>
</feature>
<dbReference type="OrthoDB" id="6415506at2759"/>
<keyword evidence="4" id="KW-1003">Cell membrane</keyword>
<evidence type="ECO:0000313" key="15">
    <source>
        <dbReference type="EMBL" id="GBM25677.1"/>
    </source>
</evidence>
<keyword evidence="12" id="KW-0407">Ion channel</keyword>
<accession>A0A4Y2EA89</accession>
<feature type="transmembrane region" description="Helical" evidence="13">
    <location>
        <begin position="136"/>
        <end position="156"/>
    </location>
</feature>
<dbReference type="EMBL" id="BGPR01000543">
    <property type="protein sequence ID" value="GBM25677.1"/>
    <property type="molecule type" value="Genomic_DNA"/>
</dbReference>
<evidence type="ECO:0000256" key="12">
    <source>
        <dbReference type="ARBA" id="ARBA00023303"/>
    </source>
</evidence>
<evidence type="ECO:0000256" key="5">
    <source>
        <dbReference type="ARBA" id="ARBA00022692"/>
    </source>
</evidence>
<keyword evidence="9" id="KW-0675">Receptor</keyword>
<evidence type="ECO:0000256" key="4">
    <source>
        <dbReference type="ARBA" id="ARBA00022475"/>
    </source>
</evidence>
<dbReference type="InterPro" id="IPR019594">
    <property type="entry name" value="Glu/Gly-bd"/>
</dbReference>
<evidence type="ECO:0000256" key="10">
    <source>
        <dbReference type="ARBA" id="ARBA00023180"/>
    </source>
</evidence>
<dbReference type="Pfam" id="PF10613">
    <property type="entry name" value="Lig_chan-Glu_bd"/>
    <property type="match status" value="1"/>
</dbReference>
<keyword evidence="7" id="KW-0406">Ion transport</keyword>
<dbReference type="Proteomes" id="UP000499080">
    <property type="component" value="Unassembled WGS sequence"/>
</dbReference>
<name>A0A4Y2EA89_ARAVE</name>
<evidence type="ECO:0000256" key="11">
    <source>
        <dbReference type="ARBA" id="ARBA00023286"/>
    </source>
</evidence>
<evidence type="ECO:0000256" key="2">
    <source>
        <dbReference type="ARBA" id="ARBA00008685"/>
    </source>
</evidence>
<feature type="transmembrane region" description="Helical" evidence="13">
    <location>
        <begin position="189"/>
        <end position="210"/>
    </location>
</feature>
<dbReference type="PANTHER" id="PTHR42643">
    <property type="entry name" value="IONOTROPIC RECEPTOR 20A-RELATED"/>
    <property type="match status" value="1"/>
</dbReference>
<keyword evidence="16" id="KW-1185">Reference proteome</keyword>
<sequence length="422" mass="47945">MVLKINQTSNRPVLRVAVVPVKDIVDIIKSGDGQESVSGAEGAFLDTVLTALGYRYKLVIPTDREWGSMKDGNWTGMIGEVVRNRADLAWGFLSVSEDRQKAVDFSSSYFVEINTFAVVKPYPLPTANTIFYPFDLAVWICLLVVLIVMPVVLMFAKAKQTFVRLFLNVFSSILKQPLTVGNSSLKLRILLTAWLLFTTLVSSFYSSLLLSSLTKPLEQKPIKTFRELSDAVQKGDIECYSSRKTIVLPYLLHSSEEHMRILGETIKKNEWYVGIYIKHEPIRTTKNIAIINSELYLQIRNGMPGSRFLVISRDSLFTDNLAVAMRKDLCCKERINTMIIRAREAGLFDFYLRKFVYNTMVSENLDEEESKSLTVSDVSGTLFIFLLGISLSFLTFIAEFFFAKKKRIIVPQVMQENASKFF</sequence>
<keyword evidence="11" id="KW-1071">Ligand-gated ion channel</keyword>
<dbReference type="GO" id="GO:0005886">
    <property type="term" value="C:plasma membrane"/>
    <property type="evidence" value="ECO:0007669"/>
    <property type="project" value="UniProtKB-SubCell"/>
</dbReference>
<organism evidence="15 16">
    <name type="scientific">Araneus ventricosus</name>
    <name type="common">Orbweaver spider</name>
    <name type="synonym">Epeira ventricosa</name>
    <dbReference type="NCBI Taxonomy" id="182803"/>
    <lineage>
        <taxon>Eukaryota</taxon>
        <taxon>Metazoa</taxon>
        <taxon>Ecdysozoa</taxon>
        <taxon>Arthropoda</taxon>
        <taxon>Chelicerata</taxon>
        <taxon>Arachnida</taxon>
        <taxon>Araneae</taxon>
        <taxon>Araneomorphae</taxon>
        <taxon>Entelegynae</taxon>
        <taxon>Araneoidea</taxon>
        <taxon>Araneidae</taxon>
        <taxon>Araneus</taxon>
    </lineage>
</organism>
<evidence type="ECO:0000256" key="9">
    <source>
        <dbReference type="ARBA" id="ARBA00023170"/>
    </source>
</evidence>
<comment type="similarity">
    <text evidence="2">Belongs to the glutamate-gated ion channel (TC 1.A.10.1) family.</text>
</comment>
<dbReference type="InterPro" id="IPR052192">
    <property type="entry name" value="Insect_Ionotropic_Sensory_Rcpt"/>
</dbReference>
<dbReference type="SMART" id="SM00918">
    <property type="entry name" value="Lig_chan-Glu_bd"/>
    <property type="match status" value="1"/>
</dbReference>
<reference evidence="15 16" key="1">
    <citation type="journal article" date="2019" name="Sci. Rep.">
        <title>Orb-weaving spider Araneus ventricosus genome elucidates the spidroin gene catalogue.</title>
        <authorList>
            <person name="Kono N."/>
            <person name="Nakamura H."/>
            <person name="Ohtoshi R."/>
            <person name="Moran D.A.P."/>
            <person name="Shinohara A."/>
            <person name="Yoshida Y."/>
            <person name="Fujiwara M."/>
            <person name="Mori M."/>
            <person name="Tomita M."/>
            <person name="Arakawa K."/>
        </authorList>
    </citation>
    <scope>NUCLEOTIDE SEQUENCE [LARGE SCALE GENOMIC DNA]</scope>
</reference>
<protein>
    <recommendedName>
        <fullName evidence="14">Ionotropic glutamate receptor L-glutamate and glycine-binding domain-containing protein</fullName>
    </recommendedName>
</protein>
<evidence type="ECO:0000256" key="8">
    <source>
        <dbReference type="ARBA" id="ARBA00023136"/>
    </source>
</evidence>
<evidence type="ECO:0000256" key="13">
    <source>
        <dbReference type="SAM" id="Phobius"/>
    </source>
</evidence>
<dbReference type="InterPro" id="IPR001320">
    <property type="entry name" value="Iontro_rcpt_C"/>
</dbReference>
<evidence type="ECO:0000256" key="1">
    <source>
        <dbReference type="ARBA" id="ARBA00004651"/>
    </source>
</evidence>
<keyword evidence="5 13" id="KW-0812">Transmembrane</keyword>
<evidence type="ECO:0000256" key="6">
    <source>
        <dbReference type="ARBA" id="ARBA00022989"/>
    </source>
</evidence>